<keyword evidence="2" id="KW-1185">Reference proteome</keyword>
<gene>
    <name evidence="1" type="ORF">TESG_03618</name>
</gene>
<accession>F2RXW6</accession>
<reference evidence="2" key="1">
    <citation type="journal article" date="2012" name="MBio">
        <title>Comparative genome analysis of Trichophyton rubrum and related dermatophytes reveals candidate genes involved in infection.</title>
        <authorList>
            <person name="Martinez D.A."/>
            <person name="Oliver B.G."/>
            <person name="Graeser Y."/>
            <person name="Goldberg J.M."/>
            <person name="Li W."/>
            <person name="Martinez-Rossi N.M."/>
            <person name="Monod M."/>
            <person name="Shelest E."/>
            <person name="Barton R.C."/>
            <person name="Birch E."/>
            <person name="Brakhage A.A."/>
            <person name="Chen Z."/>
            <person name="Gurr S.J."/>
            <person name="Heiman D."/>
            <person name="Heitman J."/>
            <person name="Kosti I."/>
            <person name="Rossi A."/>
            <person name="Saif S."/>
            <person name="Samalova M."/>
            <person name="Saunders C.W."/>
            <person name="Shea T."/>
            <person name="Summerbell R.C."/>
            <person name="Xu J."/>
            <person name="Young S."/>
            <person name="Zeng Q."/>
            <person name="Birren B.W."/>
            <person name="Cuomo C.A."/>
            <person name="White T.C."/>
        </authorList>
    </citation>
    <scope>NUCLEOTIDE SEQUENCE [LARGE SCALE GENOMIC DNA]</scope>
    <source>
        <strain evidence="2">CBS 112818</strain>
    </source>
</reference>
<sequence length="229" mass="25527">MQMQMQTQMQMLHLLFDRNLPAPTGQMGAHLAACPDGDDVPGRQVPVHQPVVEVQFIHSVRKLFEPAKVECAAIMLKSTTGDFPESTRLDQWRYPACRLLSGLIGRKTTVFSSAGPQYAGYLISHVGSSEETPMSSRCSLEVSVCSPSPTESAYRAARVLDVVFLAECVLGSVDPQPPTPVQVDHFPCARSCWDRRTHSFIDKEPVLWRYHCWMYEVVISPYVGVGFVI</sequence>
<name>F2RXW6_TRIT1</name>
<evidence type="ECO:0000313" key="1">
    <source>
        <dbReference type="EMBL" id="EGD96165.1"/>
    </source>
</evidence>
<protein>
    <submittedName>
        <fullName evidence="1">Uncharacterized protein</fullName>
    </submittedName>
</protein>
<proteinExistence type="predicted"/>
<dbReference type="EMBL" id="GG698492">
    <property type="protein sequence ID" value="EGD96165.1"/>
    <property type="molecule type" value="Genomic_DNA"/>
</dbReference>
<evidence type="ECO:0000313" key="2">
    <source>
        <dbReference type="Proteomes" id="UP000009172"/>
    </source>
</evidence>
<dbReference type="HOGENOM" id="CLU_1210551_0_0_1"/>
<organism evidence="1 2">
    <name type="scientific">Trichophyton tonsurans (strain CBS 112818)</name>
    <name type="common">Scalp ringworm fungus</name>
    <dbReference type="NCBI Taxonomy" id="647933"/>
    <lineage>
        <taxon>Eukaryota</taxon>
        <taxon>Fungi</taxon>
        <taxon>Dikarya</taxon>
        <taxon>Ascomycota</taxon>
        <taxon>Pezizomycotina</taxon>
        <taxon>Eurotiomycetes</taxon>
        <taxon>Eurotiomycetidae</taxon>
        <taxon>Onygenales</taxon>
        <taxon>Arthrodermataceae</taxon>
        <taxon>Trichophyton</taxon>
    </lineage>
</organism>
<dbReference type="Proteomes" id="UP000009172">
    <property type="component" value="Unassembled WGS sequence"/>
</dbReference>
<dbReference type="AlphaFoldDB" id="F2RXW6"/>